<evidence type="ECO:0000313" key="2">
    <source>
        <dbReference type="Proteomes" id="UP001165960"/>
    </source>
</evidence>
<dbReference type="Proteomes" id="UP001165960">
    <property type="component" value="Unassembled WGS sequence"/>
</dbReference>
<name>A0ACC2SAS0_9FUNG</name>
<accession>A0ACC2SAS0</accession>
<comment type="caution">
    <text evidence="1">The sequence shown here is derived from an EMBL/GenBank/DDBJ whole genome shotgun (WGS) entry which is preliminary data.</text>
</comment>
<dbReference type="EMBL" id="QTSX02005686">
    <property type="protein sequence ID" value="KAJ9059383.1"/>
    <property type="molecule type" value="Genomic_DNA"/>
</dbReference>
<gene>
    <name evidence="1" type="ORF">DSO57_1002803</name>
</gene>
<protein>
    <submittedName>
        <fullName evidence="1">Uncharacterized protein</fullName>
    </submittedName>
</protein>
<keyword evidence="2" id="KW-1185">Reference proteome</keyword>
<reference evidence="1" key="1">
    <citation type="submission" date="2022-04" db="EMBL/GenBank/DDBJ databases">
        <title>Genome of the entomopathogenic fungus Entomophthora muscae.</title>
        <authorList>
            <person name="Elya C."/>
            <person name="Lovett B.R."/>
            <person name="Lee E."/>
            <person name="Macias A.M."/>
            <person name="Hajek A.E."/>
            <person name="De Bivort B.L."/>
            <person name="Kasson M.T."/>
            <person name="De Fine Licht H.H."/>
            <person name="Stajich J.E."/>
        </authorList>
    </citation>
    <scope>NUCLEOTIDE SEQUENCE</scope>
    <source>
        <strain evidence="1">Berkeley</strain>
    </source>
</reference>
<sequence>MFEYSSLYHEMGEKDGLQRLAARMYRYNALDRRISRFFEIGMISHFENMFVIFLTGLLGGAPYNRKSMVYCHRRINLGDEHFDAFLENLTVAMRHEQLSQDIIDRLLELIGQTRDDVCGRSTLRPPSDPKACPFQQPTSEKHPQHEFKPSPTLCPCVIQ</sequence>
<organism evidence="1 2">
    <name type="scientific">Entomophthora muscae</name>
    <dbReference type="NCBI Taxonomy" id="34485"/>
    <lineage>
        <taxon>Eukaryota</taxon>
        <taxon>Fungi</taxon>
        <taxon>Fungi incertae sedis</taxon>
        <taxon>Zoopagomycota</taxon>
        <taxon>Entomophthoromycotina</taxon>
        <taxon>Entomophthoromycetes</taxon>
        <taxon>Entomophthorales</taxon>
        <taxon>Entomophthoraceae</taxon>
        <taxon>Entomophthora</taxon>
    </lineage>
</organism>
<evidence type="ECO:0000313" key="1">
    <source>
        <dbReference type="EMBL" id="KAJ9059383.1"/>
    </source>
</evidence>
<proteinExistence type="predicted"/>